<proteinExistence type="predicted"/>
<keyword evidence="1" id="KW-0645">Protease</keyword>
<feature type="non-terminal residue" evidence="1">
    <location>
        <position position="1"/>
    </location>
</feature>
<name>A0A9Q4TKK8_CLOBO</name>
<accession>A0A9Q4TKK8</accession>
<comment type="caution">
    <text evidence="1">The sequence shown here is derived from an EMBL/GenBank/DDBJ whole genome shotgun (WGS) entry which is preliminary data.</text>
</comment>
<dbReference type="AlphaFoldDB" id="A0A9Q4TKK8"/>
<sequence>KKALGLIMADTNNISIFNNINNILDTLEVYILRN</sequence>
<dbReference type="GO" id="GO:0006508">
    <property type="term" value="P:proteolysis"/>
    <property type="evidence" value="ECO:0007669"/>
    <property type="project" value="UniProtKB-KW"/>
</dbReference>
<keyword evidence="1" id="KW-0378">Hydrolase</keyword>
<evidence type="ECO:0000313" key="2">
    <source>
        <dbReference type="Proteomes" id="UP000481363"/>
    </source>
</evidence>
<organism evidence="1 2">
    <name type="scientific">Clostridium botulinum</name>
    <dbReference type="NCBI Taxonomy" id="1491"/>
    <lineage>
        <taxon>Bacteria</taxon>
        <taxon>Bacillati</taxon>
        <taxon>Bacillota</taxon>
        <taxon>Clostridia</taxon>
        <taxon>Eubacteriales</taxon>
        <taxon>Clostridiaceae</taxon>
        <taxon>Clostridium</taxon>
    </lineage>
</organism>
<reference evidence="1 2" key="1">
    <citation type="submission" date="2019-04" db="EMBL/GenBank/DDBJ databases">
        <title>Genome sequencing of Clostridium botulinum Groups I-IV and Clostridium butyricum.</title>
        <authorList>
            <person name="Brunt J."/>
            <person name="Van Vliet A.H.M."/>
            <person name="Stringer S.C."/>
            <person name="Carter A.T."/>
            <person name="Peck M.W."/>
        </authorList>
    </citation>
    <scope>NUCLEOTIDE SEQUENCE [LARGE SCALE GENOMIC DNA]</scope>
    <source>
        <strain evidence="1 2">IFR 18/049</strain>
    </source>
</reference>
<gene>
    <name evidence="1" type="ORF">FCV11_11180</name>
</gene>
<dbReference type="GO" id="GO:0008233">
    <property type="term" value="F:peptidase activity"/>
    <property type="evidence" value="ECO:0007669"/>
    <property type="project" value="UniProtKB-KW"/>
</dbReference>
<protein>
    <submittedName>
        <fullName evidence="1">Serine protease</fullName>
    </submittedName>
</protein>
<dbReference type="Proteomes" id="UP000481363">
    <property type="component" value="Unassembled WGS sequence"/>
</dbReference>
<evidence type="ECO:0000313" key="1">
    <source>
        <dbReference type="EMBL" id="NFF71630.1"/>
    </source>
</evidence>
<dbReference type="EMBL" id="SWNT01000026">
    <property type="protein sequence ID" value="NFF71630.1"/>
    <property type="molecule type" value="Genomic_DNA"/>
</dbReference>